<sequence>MVIPVTKDPGYNIPILMYHQIGDNPRPNEYGRFVTEQNFKEQMEYLKAAGYTPINFDEIENIKNIQKPIIITFDDGFEDNIVAYDILKDLRDETYNPKATFFIIGSRMDENNYLSLEQIKEISSSGIISIQAHTMTHPFFNDGENAGNIDLVKEIKEIKLLLEDITGKKVSAIAYPYGSYNNTVMNEVKKYYDFAVTTKPGIANTNNNHYALQRVRVSFSTTLEEFKKLIDK</sequence>
<dbReference type="CDD" id="cd10918">
    <property type="entry name" value="CE4_NodB_like_5s_6s"/>
    <property type="match status" value="1"/>
</dbReference>
<evidence type="ECO:0000256" key="2">
    <source>
        <dbReference type="ARBA" id="ARBA00022729"/>
    </source>
</evidence>
<dbReference type="GO" id="GO:0005975">
    <property type="term" value="P:carbohydrate metabolic process"/>
    <property type="evidence" value="ECO:0007669"/>
    <property type="project" value="InterPro"/>
</dbReference>
<dbReference type="SUPFAM" id="SSF88713">
    <property type="entry name" value="Glycoside hydrolase/deacetylase"/>
    <property type="match status" value="1"/>
</dbReference>
<gene>
    <name evidence="4" type="ORF">AN964_03595</name>
</gene>
<dbReference type="GO" id="GO:0005576">
    <property type="term" value="C:extracellular region"/>
    <property type="evidence" value="ECO:0007669"/>
    <property type="project" value="UniProtKB-SubCell"/>
</dbReference>
<evidence type="ECO:0000256" key="1">
    <source>
        <dbReference type="ARBA" id="ARBA00004613"/>
    </source>
</evidence>
<name>A0A0Q3WV27_9BACI</name>
<evidence type="ECO:0000259" key="3">
    <source>
        <dbReference type="PROSITE" id="PS51677"/>
    </source>
</evidence>
<accession>A0A0Q3WV27</accession>
<dbReference type="STRING" id="157838.AN964_03595"/>
<feature type="domain" description="NodB homology" evidence="3">
    <location>
        <begin position="67"/>
        <end position="232"/>
    </location>
</feature>
<comment type="subcellular location">
    <subcellularLocation>
        <location evidence="1">Secreted</location>
    </subcellularLocation>
</comment>
<evidence type="ECO:0000313" key="5">
    <source>
        <dbReference type="Proteomes" id="UP000051888"/>
    </source>
</evidence>
<keyword evidence="5" id="KW-1185">Reference proteome</keyword>
<dbReference type="GO" id="GO:0016810">
    <property type="term" value="F:hydrolase activity, acting on carbon-nitrogen (but not peptide) bonds"/>
    <property type="evidence" value="ECO:0007669"/>
    <property type="project" value="InterPro"/>
</dbReference>
<dbReference type="PANTHER" id="PTHR34216:SF3">
    <property type="entry name" value="POLY-BETA-1,6-N-ACETYL-D-GLUCOSAMINE N-DEACETYLASE"/>
    <property type="match status" value="1"/>
</dbReference>
<proteinExistence type="predicted"/>
<dbReference type="EMBL" id="LJJC01000004">
    <property type="protein sequence ID" value="KQL55343.1"/>
    <property type="molecule type" value="Genomic_DNA"/>
</dbReference>
<keyword evidence="2" id="KW-0732">Signal</keyword>
<dbReference type="InterPro" id="IPR051398">
    <property type="entry name" value="Polysacch_Deacetylase"/>
</dbReference>
<comment type="caution">
    <text evidence="4">The sequence shown here is derived from an EMBL/GenBank/DDBJ whole genome shotgun (WGS) entry which is preliminary data.</text>
</comment>
<organism evidence="4 5">
    <name type="scientific">Heyndrickxia shackletonii</name>
    <dbReference type="NCBI Taxonomy" id="157838"/>
    <lineage>
        <taxon>Bacteria</taxon>
        <taxon>Bacillati</taxon>
        <taxon>Bacillota</taxon>
        <taxon>Bacilli</taxon>
        <taxon>Bacillales</taxon>
        <taxon>Bacillaceae</taxon>
        <taxon>Heyndrickxia</taxon>
    </lineage>
</organism>
<reference evidence="4 5" key="1">
    <citation type="submission" date="2015-09" db="EMBL/GenBank/DDBJ databases">
        <title>Genome sequencing project for genomic taxonomy and phylogenomics of Bacillus-like bacteria.</title>
        <authorList>
            <person name="Liu B."/>
            <person name="Wang J."/>
            <person name="Zhu Y."/>
            <person name="Liu G."/>
            <person name="Chen Q."/>
            <person name="Chen Z."/>
            <person name="Lan J."/>
            <person name="Che J."/>
            <person name="Ge C."/>
            <person name="Shi H."/>
            <person name="Pan Z."/>
            <person name="Liu X."/>
        </authorList>
    </citation>
    <scope>NUCLEOTIDE SEQUENCE [LARGE SCALE GENOMIC DNA]</scope>
    <source>
        <strain evidence="4 5">LMG 18435</strain>
    </source>
</reference>
<evidence type="ECO:0000313" key="4">
    <source>
        <dbReference type="EMBL" id="KQL55343.1"/>
    </source>
</evidence>
<dbReference type="Gene3D" id="3.20.20.370">
    <property type="entry name" value="Glycoside hydrolase/deacetylase"/>
    <property type="match status" value="1"/>
</dbReference>
<dbReference type="PANTHER" id="PTHR34216">
    <property type="match status" value="1"/>
</dbReference>
<dbReference type="InterPro" id="IPR002509">
    <property type="entry name" value="NODB_dom"/>
</dbReference>
<dbReference type="PROSITE" id="PS51677">
    <property type="entry name" value="NODB"/>
    <property type="match status" value="1"/>
</dbReference>
<dbReference type="Proteomes" id="UP000051888">
    <property type="component" value="Unassembled WGS sequence"/>
</dbReference>
<dbReference type="PATRIC" id="fig|157838.3.peg.794"/>
<dbReference type="AlphaFoldDB" id="A0A0Q3WV27"/>
<protein>
    <recommendedName>
        <fullName evidence="3">NodB homology domain-containing protein</fullName>
    </recommendedName>
</protein>
<dbReference type="InterPro" id="IPR011330">
    <property type="entry name" value="Glyco_hydro/deAcase_b/a-brl"/>
</dbReference>
<dbReference type="Pfam" id="PF01522">
    <property type="entry name" value="Polysacc_deac_1"/>
    <property type="match status" value="1"/>
</dbReference>